<keyword evidence="2" id="KW-0349">Heme</keyword>
<dbReference type="GO" id="GO:0005506">
    <property type="term" value="F:iron ion binding"/>
    <property type="evidence" value="ECO:0007669"/>
    <property type="project" value="InterPro"/>
</dbReference>
<dbReference type="PROSITE" id="PS00086">
    <property type="entry name" value="CYTOCHROME_P450"/>
    <property type="match status" value="1"/>
</dbReference>
<evidence type="ECO:0000256" key="2">
    <source>
        <dbReference type="RuleBase" id="RU000461"/>
    </source>
</evidence>
<keyword evidence="2" id="KW-0560">Oxidoreductase</keyword>
<gene>
    <name evidence="3" type="ORF">SAMN05660657_02197</name>
</gene>
<sequence>MTVTTATATTATATTATATTATVPTSDVDPFSHEVLEDPLPMHAELRDAGPVVLLSRHDVFAMARYDEVHAALVDWQGFQSAAGVGMSNFRYEEPWRPPSLLLEADPPRHDAPRRVLQKVLGPRALRRLHERWRADAEALVDEVLAAGTEFDAVPALTSVFPLRVFPDAVGIGQEGRENLLPYGDHAFNAFGPSNDLVAKGAPRVAELSGWVAAQCRREALAPEGFGADIWAASDRGDITPEMAPLVVRSLLTAGVDTTVHGLSAVLYAFATHPDQWARLRSDPSLSRVAFDEAVRWESPVQTFFRTATTDVRIGDTVVPEGRKILMFLAAANRDPRRWADPDAFDLFRDPSGHVGFGMGIHQCVGQHVARLEAESLLTALARRVRTIELAGPTVRHHNNTLRAWESIPVRMTPA</sequence>
<accession>A0A1I6ZT47</accession>
<proteinExistence type="inferred from homology"/>
<dbReference type="GO" id="GO:0020037">
    <property type="term" value="F:heme binding"/>
    <property type="evidence" value="ECO:0007669"/>
    <property type="project" value="InterPro"/>
</dbReference>
<name>A0A1I6ZT47_9ACTN</name>
<dbReference type="OrthoDB" id="502624at2"/>
<keyword evidence="2" id="KW-0408">Iron</keyword>
<dbReference type="SUPFAM" id="SSF48264">
    <property type="entry name" value="Cytochrome P450"/>
    <property type="match status" value="1"/>
</dbReference>
<dbReference type="Pfam" id="PF00067">
    <property type="entry name" value="p450"/>
    <property type="match status" value="1"/>
</dbReference>
<comment type="similarity">
    <text evidence="1 2">Belongs to the cytochrome P450 family.</text>
</comment>
<keyword evidence="4" id="KW-1185">Reference proteome</keyword>
<dbReference type="InterPro" id="IPR017972">
    <property type="entry name" value="Cyt_P450_CS"/>
</dbReference>
<evidence type="ECO:0008006" key="5">
    <source>
        <dbReference type="Google" id="ProtNLM"/>
    </source>
</evidence>
<evidence type="ECO:0000256" key="1">
    <source>
        <dbReference type="ARBA" id="ARBA00010617"/>
    </source>
</evidence>
<dbReference type="GO" id="GO:0016705">
    <property type="term" value="F:oxidoreductase activity, acting on paired donors, with incorporation or reduction of molecular oxygen"/>
    <property type="evidence" value="ECO:0007669"/>
    <property type="project" value="InterPro"/>
</dbReference>
<dbReference type="GO" id="GO:0004497">
    <property type="term" value="F:monooxygenase activity"/>
    <property type="evidence" value="ECO:0007669"/>
    <property type="project" value="UniProtKB-KW"/>
</dbReference>
<dbReference type="PANTHER" id="PTHR46696">
    <property type="entry name" value="P450, PUTATIVE (EUROFUNG)-RELATED"/>
    <property type="match status" value="1"/>
</dbReference>
<dbReference type="InterPro" id="IPR001128">
    <property type="entry name" value="Cyt_P450"/>
</dbReference>
<dbReference type="InterPro" id="IPR036396">
    <property type="entry name" value="Cyt_P450_sf"/>
</dbReference>
<dbReference type="AlphaFoldDB" id="A0A1I6ZT47"/>
<evidence type="ECO:0000313" key="3">
    <source>
        <dbReference type="EMBL" id="SFT65811.1"/>
    </source>
</evidence>
<dbReference type="EMBL" id="FPBA01000006">
    <property type="protein sequence ID" value="SFT65811.1"/>
    <property type="molecule type" value="Genomic_DNA"/>
</dbReference>
<dbReference type="STRING" id="1296565.SAMN05660657_02197"/>
<dbReference type="Gene3D" id="1.10.630.10">
    <property type="entry name" value="Cytochrome P450"/>
    <property type="match status" value="1"/>
</dbReference>
<reference evidence="4" key="1">
    <citation type="submission" date="2016-10" db="EMBL/GenBank/DDBJ databases">
        <authorList>
            <person name="Varghese N."/>
            <person name="Submissions S."/>
        </authorList>
    </citation>
    <scope>NUCLEOTIDE SEQUENCE [LARGE SCALE GENOMIC DNA]</scope>
    <source>
        <strain evidence="4">DSM 46136</strain>
    </source>
</reference>
<keyword evidence="2" id="KW-0479">Metal-binding</keyword>
<evidence type="ECO:0000313" key="4">
    <source>
        <dbReference type="Proteomes" id="UP000199546"/>
    </source>
</evidence>
<keyword evidence="2" id="KW-0503">Monooxygenase</keyword>
<protein>
    <recommendedName>
        <fullName evidence="5">Cytochrome P450</fullName>
    </recommendedName>
</protein>
<dbReference type="CDD" id="cd11037">
    <property type="entry name" value="CYP199A2-like"/>
    <property type="match status" value="1"/>
</dbReference>
<dbReference type="Proteomes" id="UP000199546">
    <property type="component" value="Unassembled WGS sequence"/>
</dbReference>
<dbReference type="PANTHER" id="PTHR46696:SF1">
    <property type="entry name" value="CYTOCHROME P450 YJIB-RELATED"/>
    <property type="match status" value="1"/>
</dbReference>
<organism evidence="3 4">
    <name type="scientific">Geodermatophilus amargosae</name>
    <dbReference type="NCBI Taxonomy" id="1296565"/>
    <lineage>
        <taxon>Bacteria</taxon>
        <taxon>Bacillati</taxon>
        <taxon>Actinomycetota</taxon>
        <taxon>Actinomycetes</taxon>
        <taxon>Geodermatophilales</taxon>
        <taxon>Geodermatophilaceae</taxon>
        <taxon>Geodermatophilus</taxon>
    </lineage>
</organism>
<dbReference type="RefSeq" id="WP_093579429.1">
    <property type="nucleotide sequence ID" value="NZ_FPBA01000006.1"/>
</dbReference>